<keyword evidence="1" id="KW-0472">Membrane</keyword>
<keyword evidence="1" id="KW-0812">Transmembrane</keyword>
<sequence length="65" mass="6823">MPSLHASFDCLICGPAQGVLLGSVAAPWLGLGGASSLLLILLSALLGIPLGYYQLVLYHRLFGKR</sequence>
<protein>
    <submittedName>
        <fullName evidence="2">Uncharacterized protein</fullName>
    </submittedName>
</protein>
<gene>
    <name evidence="2" type="ORF">HNQ65_001042</name>
</gene>
<dbReference type="RefSeq" id="WP_184338406.1">
    <property type="nucleotide sequence ID" value="NZ_JACHIG010000001.1"/>
</dbReference>
<accession>A0A7W8DIW2</accession>
<dbReference type="EMBL" id="JACHIG010000001">
    <property type="protein sequence ID" value="MBB5031488.1"/>
    <property type="molecule type" value="Genomic_DNA"/>
</dbReference>
<dbReference type="AlphaFoldDB" id="A0A7W8DIW2"/>
<proteinExistence type="predicted"/>
<keyword evidence="1" id="KW-1133">Transmembrane helix</keyword>
<keyword evidence="3" id="KW-1185">Reference proteome</keyword>
<dbReference type="Proteomes" id="UP000590740">
    <property type="component" value="Unassembled WGS sequence"/>
</dbReference>
<evidence type="ECO:0000313" key="3">
    <source>
        <dbReference type="Proteomes" id="UP000590740"/>
    </source>
</evidence>
<feature type="transmembrane region" description="Helical" evidence="1">
    <location>
        <begin position="35"/>
        <end position="58"/>
    </location>
</feature>
<comment type="caution">
    <text evidence="2">The sequence shown here is derived from an EMBL/GenBank/DDBJ whole genome shotgun (WGS) entry which is preliminary data.</text>
</comment>
<evidence type="ECO:0000256" key="1">
    <source>
        <dbReference type="SAM" id="Phobius"/>
    </source>
</evidence>
<reference evidence="2 3" key="1">
    <citation type="submission" date="2020-08" db="EMBL/GenBank/DDBJ databases">
        <title>Genomic Encyclopedia of Type Strains, Phase IV (KMG-IV): sequencing the most valuable type-strain genomes for metagenomic binning, comparative biology and taxonomic classification.</title>
        <authorList>
            <person name="Goeker M."/>
        </authorList>
    </citation>
    <scope>NUCLEOTIDE SEQUENCE [LARGE SCALE GENOMIC DNA]</scope>
    <source>
        <strain evidence="2 3">DSM 12252</strain>
    </source>
</reference>
<name>A0A7W8DIW2_9BACT</name>
<organism evidence="2 3">
    <name type="scientific">Prosthecobacter vanneervenii</name>
    <dbReference type="NCBI Taxonomy" id="48466"/>
    <lineage>
        <taxon>Bacteria</taxon>
        <taxon>Pseudomonadati</taxon>
        <taxon>Verrucomicrobiota</taxon>
        <taxon>Verrucomicrobiia</taxon>
        <taxon>Verrucomicrobiales</taxon>
        <taxon>Verrucomicrobiaceae</taxon>
        <taxon>Prosthecobacter</taxon>
    </lineage>
</organism>
<evidence type="ECO:0000313" key="2">
    <source>
        <dbReference type="EMBL" id="MBB5031488.1"/>
    </source>
</evidence>